<feature type="transmembrane region" description="Helical" evidence="7">
    <location>
        <begin position="198"/>
        <end position="217"/>
    </location>
</feature>
<organism evidence="9 10">
    <name type="scientific">Kitasatospora atroaurantiaca</name>
    <dbReference type="NCBI Taxonomy" id="285545"/>
    <lineage>
        <taxon>Bacteria</taxon>
        <taxon>Bacillati</taxon>
        <taxon>Actinomycetota</taxon>
        <taxon>Actinomycetes</taxon>
        <taxon>Kitasatosporales</taxon>
        <taxon>Streptomycetaceae</taxon>
        <taxon>Kitasatospora</taxon>
    </lineage>
</organism>
<feature type="transmembrane region" description="Helical" evidence="7">
    <location>
        <begin position="84"/>
        <end position="104"/>
    </location>
</feature>
<dbReference type="OrthoDB" id="9807874at2"/>
<feature type="transmembrane region" description="Helical" evidence="7">
    <location>
        <begin position="135"/>
        <end position="162"/>
    </location>
</feature>
<keyword evidence="6 7" id="KW-0472">Membrane</keyword>
<dbReference type="InterPro" id="IPR022764">
    <property type="entry name" value="Peptidase_S54_rhomboid_dom"/>
</dbReference>
<reference evidence="9 10" key="1">
    <citation type="submission" date="2019-06" db="EMBL/GenBank/DDBJ databases">
        <title>Sequencing the genomes of 1000 actinobacteria strains.</title>
        <authorList>
            <person name="Klenk H.-P."/>
        </authorList>
    </citation>
    <scope>NUCLEOTIDE SEQUENCE [LARGE SCALE GENOMIC DNA]</scope>
    <source>
        <strain evidence="9 10">DSM 41649</strain>
    </source>
</reference>
<dbReference type="CDD" id="cd19756">
    <property type="entry name" value="Bbox2"/>
    <property type="match status" value="1"/>
</dbReference>
<keyword evidence="3 7" id="KW-0812">Transmembrane</keyword>
<dbReference type="Pfam" id="PF01694">
    <property type="entry name" value="Rhomboid"/>
    <property type="match status" value="1"/>
</dbReference>
<sequence length="366" mass="38772">MLPDEPARSQPDGGNGGHGGLPGCYRHPERETGIACARCGRPICPECMVNASVGFHCPECVRGGNQEVRRATTRFGGQPAGDDALVTKILIGINLVVFVLTQYVHPEWRLLLGMYSFTGNASYAPAGVATGPDEWYRLVTAVFVHNGPLHVIMNMISLWVLGPQLERVLGRLRFVALYAVSGLAGNALAYLVTGGNLYSVGASGAIFGLLGATAVLFRANRLPLGPVVALLVFNLVISFSVPLIDWRAHVGGLVAGAVTGVGMMYAPRAHRNVVQTLTVAGMLVLVLVIVAVEDRAPRGVSRGAPACRARRCPQRAQGCAQLMGRAVGEGCLYARPAVVLAQPGEWSHSGRRTSYPQAGRTFPQCG</sequence>
<dbReference type="GO" id="GO:0006508">
    <property type="term" value="P:proteolysis"/>
    <property type="evidence" value="ECO:0007669"/>
    <property type="project" value="UniProtKB-KW"/>
</dbReference>
<evidence type="ECO:0000256" key="3">
    <source>
        <dbReference type="ARBA" id="ARBA00022692"/>
    </source>
</evidence>
<evidence type="ECO:0000256" key="4">
    <source>
        <dbReference type="ARBA" id="ARBA00022801"/>
    </source>
</evidence>
<dbReference type="GO" id="GO:0004252">
    <property type="term" value="F:serine-type endopeptidase activity"/>
    <property type="evidence" value="ECO:0007669"/>
    <property type="project" value="InterPro"/>
</dbReference>
<evidence type="ECO:0000256" key="1">
    <source>
        <dbReference type="ARBA" id="ARBA00004141"/>
    </source>
</evidence>
<keyword evidence="5 7" id="KW-1133">Transmembrane helix</keyword>
<dbReference type="InterPro" id="IPR035952">
    <property type="entry name" value="Rhomboid-like_sf"/>
</dbReference>
<feature type="transmembrane region" description="Helical" evidence="7">
    <location>
        <begin position="273"/>
        <end position="292"/>
    </location>
</feature>
<dbReference type="AlphaFoldDB" id="A0A561ESQ9"/>
<keyword evidence="9" id="KW-0645">Protease</keyword>
<evidence type="ECO:0000259" key="8">
    <source>
        <dbReference type="Pfam" id="PF01694"/>
    </source>
</evidence>
<dbReference type="Proteomes" id="UP000318416">
    <property type="component" value="Unassembled WGS sequence"/>
</dbReference>
<dbReference type="GO" id="GO:0016020">
    <property type="term" value="C:membrane"/>
    <property type="evidence" value="ECO:0007669"/>
    <property type="project" value="UniProtKB-SubCell"/>
</dbReference>
<keyword evidence="4" id="KW-0378">Hydrolase</keyword>
<evidence type="ECO:0000256" key="7">
    <source>
        <dbReference type="SAM" id="Phobius"/>
    </source>
</evidence>
<dbReference type="EMBL" id="VIVR01000001">
    <property type="protein sequence ID" value="TWE18644.1"/>
    <property type="molecule type" value="Genomic_DNA"/>
</dbReference>
<evidence type="ECO:0000256" key="6">
    <source>
        <dbReference type="ARBA" id="ARBA00023136"/>
    </source>
</evidence>
<dbReference type="PANTHER" id="PTHR43731">
    <property type="entry name" value="RHOMBOID PROTEASE"/>
    <property type="match status" value="1"/>
</dbReference>
<feature type="transmembrane region" description="Helical" evidence="7">
    <location>
        <begin position="174"/>
        <end position="192"/>
    </location>
</feature>
<keyword evidence="10" id="KW-1185">Reference proteome</keyword>
<accession>A0A561ESQ9</accession>
<evidence type="ECO:0000313" key="9">
    <source>
        <dbReference type="EMBL" id="TWE18644.1"/>
    </source>
</evidence>
<proteinExistence type="inferred from homology"/>
<gene>
    <name evidence="9" type="ORF">FB465_3729</name>
</gene>
<dbReference type="Gene3D" id="1.20.1540.10">
    <property type="entry name" value="Rhomboid-like"/>
    <property type="match status" value="1"/>
</dbReference>
<feature type="domain" description="Peptidase S54 rhomboid" evidence="8">
    <location>
        <begin position="133"/>
        <end position="263"/>
    </location>
</feature>
<comment type="caution">
    <text evidence="9">The sequence shown here is derived from an EMBL/GenBank/DDBJ whole genome shotgun (WGS) entry which is preliminary data.</text>
</comment>
<comment type="similarity">
    <text evidence="2">Belongs to the peptidase S54 family.</text>
</comment>
<dbReference type="SUPFAM" id="SSF144091">
    <property type="entry name" value="Rhomboid-like"/>
    <property type="match status" value="1"/>
</dbReference>
<feature type="transmembrane region" description="Helical" evidence="7">
    <location>
        <begin position="224"/>
        <end position="244"/>
    </location>
</feature>
<evidence type="ECO:0000313" key="10">
    <source>
        <dbReference type="Proteomes" id="UP000318416"/>
    </source>
</evidence>
<dbReference type="InterPro" id="IPR050925">
    <property type="entry name" value="Rhomboid_protease_S54"/>
</dbReference>
<dbReference type="PANTHER" id="PTHR43731:SF14">
    <property type="entry name" value="PRESENILIN-ASSOCIATED RHOMBOID-LIKE PROTEIN, MITOCHONDRIAL"/>
    <property type="match status" value="1"/>
</dbReference>
<comment type="subcellular location">
    <subcellularLocation>
        <location evidence="1">Membrane</location>
        <topology evidence="1">Multi-pass membrane protein</topology>
    </subcellularLocation>
</comment>
<dbReference type="RefSeq" id="WP_145792008.1">
    <property type="nucleotide sequence ID" value="NZ_VIVR01000001.1"/>
</dbReference>
<protein>
    <submittedName>
        <fullName evidence="9">Membrane associated rhomboid family serine protease</fullName>
    </submittedName>
</protein>
<name>A0A561ESQ9_9ACTN</name>
<evidence type="ECO:0000256" key="5">
    <source>
        <dbReference type="ARBA" id="ARBA00022989"/>
    </source>
</evidence>
<evidence type="ECO:0000256" key="2">
    <source>
        <dbReference type="ARBA" id="ARBA00009045"/>
    </source>
</evidence>